<evidence type="ECO:0000256" key="8">
    <source>
        <dbReference type="ARBA" id="ARBA00022771"/>
    </source>
</evidence>
<dbReference type="PROSITE" id="PS00479">
    <property type="entry name" value="ZF_DAG_PE_1"/>
    <property type="match status" value="1"/>
</dbReference>
<keyword evidence="12 15" id="KW-0518">Myosin</keyword>
<proteinExistence type="inferred from homology"/>
<sequence>MSVRDGAANMATTAGGGGGGGGQANPVDQDGRSYTLQIYPRLAAYPSTCCNLKVQKDATAASVISDAATALGLDPRRLYVLAEVKECGGEEWVLEAGDLPVQRFLLWPRKAQEQHPQSLGFYFLLQERNRDGSIRYVHLPMLSKEQEAQRLAARGFLPPPQDDFADLCNLPVLNEDSILNNLRTRFHKKKIYTYAGSILIAINPFKFLPIYNPKYVKMYENHQLGKLEPHIFAIADVAYYAMLRKKVNQCIVISGESGSGKTQSTNFLIHCLTALSQKGYASGVERTILGAGPVLEAFGNAKTAHNNNSSRFGKFIQVNYLESGVVRGAVVEKYLLEKSRLVSREKNERNYHVFYYLLLGASEEERKEFKLLPPEDYFYLKQQNFKIEDEEDLRHDFERLQQAMEMVGFLPATKKQIFSVLSAILYLGNVTYTKKATGRDEGLDVGPPEVLATLSDLLKVKEELLVEALTKRKTVTVNDKLILPYRHSEAITARDSMAKSLYSALFDWIVLRINHALLNKKDMEESVPCLSIGVLDIFGFEDFETNSFEQFCINYANEQLQYYFNHHIFNLEQEEYQAEGITWHNIDYIDNVGCIHLISKKPTGLLYLLDEESNFPHATDETLLAKFKQQHQCNKYFVPTPVMEPAFVIQHFAGKVKYHIKDFREKNTDHMRPDIVALLRSSDRAYVRQLIGMDPVAMFRWGILRATIRGLAAFNEAGRTWAAKTAGVIRPVTRTPLGELQRCNTAIERMYKKNKGIKIRQPIPKSLLDSRSLKFIVSLTLQDRTTKSLLHLHKKKKPPSISAQFQTSLTKLLETLNRAEPFFIRCIRSNAEKKEMHLDEALVLQQLRYTGMLETVRIRRSGYGAKYTFQDFMEQFRVLLPKNATACKEDISALLEKKMGLNPTTYQIGKTKVFLKELERQQLQDVLHKDVMRKIIFLQRWVRAHLQRKEFLEMRQAAVTIQRSWRRYRREEQRRQAATLIQAVWRGHRQRSAYAKQRRGATKIQALVRGHSARRRCLSIREEKRKKEEEEEEARRRAAEEERMRREEEEEARRKAEEEQRRRMEEAARRRAEEAARKAKEQRLAEEPQTREDSDIELVTEEMLDKNLNAQGLEEEEEGEDVNRSSNSEEERGKEKELEREAMHSEACSNQAEAGPQLDEEEEDLESQTLEESKADLPSDRLISSALTPTSPAEGEDKEASTTSTPPNAEQKRPQSSTVNRGLSTRSQEKREQRRQRGLEHSRRESERVASSSSTNKDPTTTPKSKNQEPSKLKERSDSKELDQYTFVNWKVKEDKGAKKEAKSSPPSAGPVRPSSLPLAPADSLSERNGLSENVGAVNLQRRPGAIKEKPEKWRGRRSNGELSENISPSPPQSREQTKKLNETFSSIDSLSPGSDAGASIKELSPTDSSGDVSKGGSVRKRQQEAAGYQDSAHSVASTPDRPSGFFSKIFKKGKDAQTPDNGELTFAQTLNEKSTAWEAPISGHAPRSQSGDRGGKAIGRNPSIKISRATRVSEQWNASLDREITNANELRHLDEFLGNQVNDFRSRSKTLSETENIFVTATMQFRENIKAMYSLPKPTIGYKGLMSGYQNKVMHLAGSKRKEEVQLVVNLFQSVLDGFIRGEMKKEEAEPAKPAKARKKRRKKDKSVENPLDHIFSNYQVNIMQSCDQCTSYIWGMEKAYMCSNCKMVCHKKCISKINIDCSTFSAKKNDDEFTGQHFGVRVCHLLNEKNPVPMVLEMMLEHVEMHGLYTEGIYRKSGSANRMKELHQKLDTDPNSACLEDYPIHTVTGLVKQWLRELPDPLMTFTHYNDFLHAVDLPEKQEQLHAIYKVLDELPTANYNTLERLVFHLVRVCKEEAHNRMSPNSLAIVFAPCILRCPDSADPLLSMKDVAKTTTCVEMLINEQIRRYNEKMEEIEQLEYAEALAVNQLKLKRQNTMHEKVSTDLSVVPENEPLDSDTEAEKNLMERIKSIKQEKEDLACRLPEMEQPGSDQENLDSEASLSSESLLDEQQRSAHSSEPEGRGAHQLRRSKALCLPKPSDLTQRPKVPGGRISVSTLTPASSTSSLASCTSSTSESSNASFRHPLQRRNPIIPNTVKLPQGVCSQAPTSSPPQSHAPPGSRAPAFSAKRREQPGRRKDSTQSLYLDGSECDLLLRFSSCPPSAASSSSSVSTAAPTPQLQHSDMKVSNVHRRFSDPDIPYMDDEV</sequence>
<dbReference type="PROSITE" id="PS50238">
    <property type="entry name" value="RHOGAP"/>
    <property type="match status" value="1"/>
</dbReference>
<evidence type="ECO:0000256" key="9">
    <source>
        <dbReference type="ARBA" id="ARBA00022833"/>
    </source>
</evidence>
<dbReference type="InterPro" id="IPR029071">
    <property type="entry name" value="Ubiquitin-like_domsf"/>
</dbReference>
<dbReference type="GO" id="GO:0051015">
    <property type="term" value="F:actin filament binding"/>
    <property type="evidence" value="ECO:0007669"/>
    <property type="project" value="TreeGrafter"/>
</dbReference>
<dbReference type="SUPFAM" id="SSF52540">
    <property type="entry name" value="P-loop containing nucleoside triphosphate hydrolases"/>
    <property type="match status" value="2"/>
</dbReference>
<dbReference type="PRINTS" id="PR00193">
    <property type="entry name" value="MYOSINHEAVY"/>
</dbReference>
<feature type="region of interest" description="Disordered" evidence="16">
    <location>
        <begin position="2161"/>
        <end position="2207"/>
    </location>
</feature>
<protein>
    <recommendedName>
        <fullName evidence="23">Myosin IXB</fullName>
    </recommendedName>
</protein>
<evidence type="ECO:0008006" key="23">
    <source>
        <dbReference type="Google" id="ProtNLM"/>
    </source>
</evidence>
<dbReference type="SUPFAM" id="SSF48350">
    <property type="entry name" value="GTPase activation domain, GAP"/>
    <property type="match status" value="1"/>
</dbReference>
<feature type="compositionally biased region" description="Low complexity" evidence="16">
    <location>
        <begin position="1314"/>
        <end position="1324"/>
    </location>
</feature>
<dbReference type="GO" id="GO:0030048">
    <property type="term" value="P:actin filament-based movement"/>
    <property type="evidence" value="ECO:0007669"/>
    <property type="project" value="TreeGrafter"/>
</dbReference>
<dbReference type="CDD" id="cd01385">
    <property type="entry name" value="MYSc_Myo9"/>
    <property type="match status" value="1"/>
</dbReference>
<dbReference type="GO" id="GO:0035556">
    <property type="term" value="P:intracellular signal transduction"/>
    <property type="evidence" value="ECO:0007669"/>
    <property type="project" value="InterPro"/>
</dbReference>
<keyword evidence="7 15" id="KW-0547">Nucleotide-binding</keyword>
<evidence type="ECO:0000259" key="19">
    <source>
        <dbReference type="PROSITE" id="PS50238"/>
    </source>
</evidence>
<feature type="region of interest" description="Disordered" evidence="16">
    <location>
        <begin position="1"/>
        <end position="27"/>
    </location>
</feature>
<reference evidence="21" key="3">
    <citation type="submission" date="2025-09" db="UniProtKB">
        <authorList>
            <consortium name="Ensembl"/>
        </authorList>
    </citation>
    <scope>IDENTIFICATION</scope>
</reference>
<evidence type="ECO:0000256" key="1">
    <source>
        <dbReference type="ARBA" id="ARBA00004496"/>
    </source>
</evidence>
<keyword evidence="11" id="KW-0175">Coiled coil</keyword>
<evidence type="ECO:0000259" key="18">
    <source>
        <dbReference type="PROSITE" id="PS50200"/>
    </source>
</evidence>
<feature type="compositionally biased region" description="Polar residues" evidence="16">
    <location>
        <begin position="1201"/>
        <end position="1225"/>
    </location>
</feature>
<dbReference type="PROSITE" id="PS51456">
    <property type="entry name" value="MYOSIN_MOTOR"/>
    <property type="match status" value="1"/>
</dbReference>
<feature type="region of interest" description="Disordered" evidence="16">
    <location>
        <begin position="1477"/>
        <end position="1505"/>
    </location>
</feature>
<dbReference type="InterPro" id="IPR002219">
    <property type="entry name" value="PKC_DAG/PE"/>
</dbReference>
<dbReference type="InterPro" id="IPR036023">
    <property type="entry name" value="MYSc_Myo9"/>
</dbReference>
<feature type="compositionally biased region" description="Basic and acidic residues" evidence="16">
    <location>
        <begin position="1291"/>
        <end position="1303"/>
    </location>
</feature>
<feature type="region of interest" description="Disordered" evidence="16">
    <location>
        <begin position="1941"/>
        <end position="1963"/>
    </location>
</feature>
<gene>
    <name evidence="21" type="primary">MYO9B</name>
</gene>
<dbReference type="SMART" id="SM00242">
    <property type="entry name" value="MYSc"/>
    <property type="match status" value="1"/>
</dbReference>
<dbReference type="GO" id="GO:0008270">
    <property type="term" value="F:zinc ion binding"/>
    <property type="evidence" value="ECO:0007669"/>
    <property type="project" value="UniProtKB-KW"/>
</dbReference>
<feature type="region of interest" description="Disordered" evidence="16">
    <location>
        <begin position="1024"/>
        <end position="1448"/>
    </location>
</feature>
<feature type="compositionally biased region" description="Basic and acidic residues" evidence="16">
    <location>
        <begin position="1121"/>
        <end position="1144"/>
    </location>
</feature>
<dbReference type="InterPro" id="IPR000048">
    <property type="entry name" value="IQ_motif_EF-hand-BS"/>
</dbReference>
<dbReference type="PROSITE" id="PS50096">
    <property type="entry name" value="IQ"/>
    <property type="match status" value="3"/>
</dbReference>
<dbReference type="InterPro" id="IPR008936">
    <property type="entry name" value="Rho_GTPase_activation_prot"/>
</dbReference>
<feature type="compositionally biased region" description="Polar residues" evidence="16">
    <location>
        <begin position="1255"/>
        <end position="1265"/>
    </location>
</feature>
<dbReference type="FunFam" id="1.20.58.530:FF:000005">
    <property type="entry name" value="unconventional myosin-IXa isoform X1"/>
    <property type="match status" value="1"/>
</dbReference>
<dbReference type="SMART" id="SM00324">
    <property type="entry name" value="RhoGAP"/>
    <property type="match status" value="1"/>
</dbReference>
<comment type="similarity">
    <text evidence="2 15">Belongs to the TRAFAC class myosin-kinesin ATPase superfamily. Myosin family.</text>
</comment>
<evidence type="ECO:0000256" key="2">
    <source>
        <dbReference type="ARBA" id="ARBA00008314"/>
    </source>
</evidence>
<feature type="compositionally biased region" description="Low complexity" evidence="16">
    <location>
        <begin position="2055"/>
        <end position="2082"/>
    </location>
</feature>
<feature type="compositionally biased region" description="Gly residues" evidence="16">
    <location>
        <begin position="14"/>
        <end position="23"/>
    </location>
</feature>
<evidence type="ECO:0000256" key="15">
    <source>
        <dbReference type="PROSITE-ProRule" id="PRU00782"/>
    </source>
</evidence>
<evidence type="ECO:0000256" key="12">
    <source>
        <dbReference type="ARBA" id="ARBA00023123"/>
    </source>
</evidence>
<dbReference type="SUPFAM" id="SSF54236">
    <property type="entry name" value="Ubiquitin-like"/>
    <property type="match status" value="1"/>
</dbReference>
<dbReference type="FunFam" id="1.10.10.820:FF:000001">
    <property type="entry name" value="Myosin heavy chain"/>
    <property type="match status" value="1"/>
</dbReference>
<feature type="domain" description="Rho-GAP" evidence="19">
    <location>
        <begin position="1722"/>
        <end position="1910"/>
    </location>
</feature>
<evidence type="ECO:0000256" key="4">
    <source>
        <dbReference type="ARBA" id="ARBA00022490"/>
    </source>
</evidence>
<name>A0AAX7VDE2_ASTCA</name>
<feature type="domain" description="Ras-associating" evidence="18">
    <location>
        <begin position="32"/>
        <end position="130"/>
    </location>
</feature>
<keyword evidence="13 15" id="KW-0505">Motor protein</keyword>
<evidence type="ECO:0000256" key="7">
    <source>
        <dbReference type="ARBA" id="ARBA00022741"/>
    </source>
</evidence>
<keyword evidence="10 15" id="KW-0067">ATP-binding</keyword>
<dbReference type="SMART" id="SM00015">
    <property type="entry name" value="IQ"/>
    <property type="match status" value="4"/>
</dbReference>
<keyword evidence="22" id="KW-1185">Reference proteome</keyword>
<evidence type="ECO:0000256" key="3">
    <source>
        <dbReference type="ARBA" id="ARBA00022468"/>
    </source>
</evidence>
<feature type="compositionally biased region" description="Basic and acidic residues" evidence="16">
    <location>
        <begin position="1266"/>
        <end position="1283"/>
    </location>
</feature>
<dbReference type="Gene3D" id="1.20.5.190">
    <property type="match status" value="2"/>
</dbReference>
<dbReference type="Gene3D" id="1.20.120.720">
    <property type="entry name" value="Myosin VI head, motor domain, U50 subdomain"/>
    <property type="match status" value="2"/>
</dbReference>
<dbReference type="Proteomes" id="UP000265100">
    <property type="component" value="Chromosome 23"/>
</dbReference>
<dbReference type="InterPro" id="IPR000159">
    <property type="entry name" value="RA_dom"/>
</dbReference>
<dbReference type="GO" id="GO:0016459">
    <property type="term" value="C:myosin complex"/>
    <property type="evidence" value="ECO:0007669"/>
    <property type="project" value="UniProtKB-KW"/>
</dbReference>
<dbReference type="InterPro" id="IPR027417">
    <property type="entry name" value="P-loop_NTPase"/>
</dbReference>
<reference evidence="21" key="1">
    <citation type="submission" date="2018-05" db="EMBL/GenBank/DDBJ databases">
        <authorList>
            <person name="Datahose"/>
        </authorList>
    </citation>
    <scope>NUCLEOTIDE SEQUENCE</scope>
</reference>
<evidence type="ECO:0000313" key="22">
    <source>
        <dbReference type="Proteomes" id="UP000265100"/>
    </source>
</evidence>
<dbReference type="SUPFAM" id="SSF57889">
    <property type="entry name" value="Cysteine-rich domain"/>
    <property type="match status" value="1"/>
</dbReference>
<feature type="region of interest" description="Disordered" evidence="16">
    <location>
        <begin position="1628"/>
        <end position="1649"/>
    </location>
</feature>
<accession>A0AAX7VDE2</accession>
<dbReference type="InterPro" id="IPR046987">
    <property type="entry name" value="Myo9"/>
</dbReference>
<feature type="compositionally biased region" description="Polar residues" evidence="16">
    <location>
        <begin position="1383"/>
        <end position="1393"/>
    </location>
</feature>
<dbReference type="Pfam" id="PF00788">
    <property type="entry name" value="RA"/>
    <property type="match status" value="1"/>
</dbReference>
<dbReference type="PROSITE" id="PS50081">
    <property type="entry name" value="ZF_DAG_PE_2"/>
    <property type="match status" value="1"/>
</dbReference>
<evidence type="ECO:0000259" key="17">
    <source>
        <dbReference type="PROSITE" id="PS50081"/>
    </source>
</evidence>
<reference evidence="21" key="2">
    <citation type="submission" date="2025-08" db="UniProtKB">
        <authorList>
            <consortium name="Ensembl"/>
        </authorList>
    </citation>
    <scope>IDENTIFICATION</scope>
</reference>
<dbReference type="GO" id="GO:0005737">
    <property type="term" value="C:cytoplasm"/>
    <property type="evidence" value="ECO:0007669"/>
    <property type="project" value="UniProtKB-SubCell"/>
</dbReference>
<dbReference type="SMART" id="SM00314">
    <property type="entry name" value="RA"/>
    <property type="match status" value="1"/>
</dbReference>
<dbReference type="GO" id="GO:0030027">
    <property type="term" value="C:lamellipodium"/>
    <property type="evidence" value="ECO:0007669"/>
    <property type="project" value="TreeGrafter"/>
</dbReference>
<evidence type="ECO:0000256" key="11">
    <source>
        <dbReference type="ARBA" id="ARBA00023054"/>
    </source>
</evidence>
<dbReference type="InterPro" id="IPR046349">
    <property type="entry name" value="C1-like_sf"/>
</dbReference>
<dbReference type="Gene3D" id="1.20.58.530">
    <property type="match status" value="2"/>
</dbReference>
<keyword evidence="9" id="KW-0862">Zinc</keyword>
<feature type="compositionally biased region" description="Basic and acidic residues" evidence="16">
    <location>
        <begin position="2011"/>
        <end position="2025"/>
    </location>
</feature>
<dbReference type="PANTHER" id="PTHR46184">
    <property type="entry name" value="UNCONVENTIONAL MYOSIN-IXB-LIKE PROTEIN"/>
    <property type="match status" value="1"/>
</dbReference>
<dbReference type="Gene3D" id="3.30.70.1590">
    <property type="match status" value="1"/>
</dbReference>
<dbReference type="InterPro" id="IPR001609">
    <property type="entry name" value="Myosin_head_motor_dom-like"/>
</dbReference>
<dbReference type="Gene3D" id="1.10.555.10">
    <property type="entry name" value="Rho GTPase activation protein"/>
    <property type="match status" value="1"/>
</dbReference>
<dbReference type="PANTHER" id="PTHR46184:SF2">
    <property type="entry name" value="UNCONVENTIONAL MYOSIN-IXB"/>
    <property type="match status" value="1"/>
</dbReference>
<evidence type="ECO:0000256" key="14">
    <source>
        <dbReference type="ARBA" id="ARBA00023203"/>
    </source>
</evidence>
<dbReference type="GO" id="GO:0000146">
    <property type="term" value="F:microfilament motor activity"/>
    <property type="evidence" value="ECO:0007669"/>
    <property type="project" value="InterPro"/>
</dbReference>
<evidence type="ECO:0000259" key="20">
    <source>
        <dbReference type="PROSITE" id="PS51456"/>
    </source>
</evidence>
<dbReference type="InterPro" id="IPR000198">
    <property type="entry name" value="RhoGAP_dom"/>
</dbReference>
<keyword evidence="4" id="KW-0963">Cytoplasm</keyword>
<feature type="compositionally biased region" description="Basic and acidic residues" evidence="16">
    <location>
        <begin position="1227"/>
        <end position="1248"/>
    </location>
</feature>
<feature type="compositionally biased region" description="Basic residues" evidence="16">
    <location>
        <begin position="1636"/>
        <end position="1646"/>
    </location>
</feature>
<feature type="compositionally biased region" description="Low complexity" evidence="16">
    <location>
        <begin position="2161"/>
        <end position="2179"/>
    </location>
</feature>
<feature type="region of interest" description="Disordered" evidence="16">
    <location>
        <begin position="1987"/>
        <end position="2145"/>
    </location>
</feature>
<dbReference type="Pfam" id="PF00620">
    <property type="entry name" value="RhoGAP"/>
    <property type="match status" value="1"/>
</dbReference>
<evidence type="ECO:0000256" key="6">
    <source>
        <dbReference type="ARBA" id="ARBA00022737"/>
    </source>
</evidence>
<evidence type="ECO:0000313" key="21">
    <source>
        <dbReference type="Ensembl" id="ENSACLP00000080603.1"/>
    </source>
</evidence>
<dbReference type="GO" id="GO:0001726">
    <property type="term" value="C:ruffle"/>
    <property type="evidence" value="ECO:0007669"/>
    <property type="project" value="TreeGrafter"/>
</dbReference>
<dbReference type="GO" id="GO:0005096">
    <property type="term" value="F:GTPase activator activity"/>
    <property type="evidence" value="ECO:0007669"/>
    <property type="project" value="UniProtKB-KW"/>
</dbReference>
<feature type="domain" description="Phorbol-ester/DAG-type" evidence="17">
    <location>
        <begin position="1654"/>
        <end position="1703"/>
    </location>
</feature>
<evidence type="ECO:0000256" key="13">
    <source>
        <dbReference type="ARBA" id="ARBA00023175"/>
    </source>
</evidence>
<dbReference type="Pfam" id="PF00130">
    <property type="entry name" value="C1_1"/>
    <property type="match status" value="1"/>
</dbReference>
<dbReference type="Pfam" id="PF00063">
    <property type="entry name" value="Myosin_head"/>
    <property type="match status" value="1"/>
</dbReference>
<evidence type="ECO:0000256" key="10">
    <source>
        <dbReference type="ARBA" id="ARBA00022840"/>
    </source>
</evidence>
<dbReference type="GO" id="GO:0016887">
    <property type="term" value="F:ATP hydrolysis activity"/>
    <property type="evidence" value="ECO:0007669"/>
    <property type="project" value="TreeGrafter"/>
</dbReference>
<keyword evidence="3" id="KW-0343">GTPase activation</keyword>
<dbReference type="PROSITE" id="PS50200">
    <property type="entry name" value="RA"/>
    <property type="match status" value="1"/>
</dbReference>
<evidence type="ECO:0000256" key="5">
    <source>
        <dbReference type="ARBA" id="ARBA00022723"/>
    </source>
</evidence>
<feature type="compositionally biased region" description="Basic and acidic residues" evidence="16">
    <location>
        <begin position="1024"/>
        <end position="1093"/>
    </location>
</feature>
<dbReference type="SMART" id="SM00109">
    <property type="entry name" value="C1"/>
    <property type="match status" value="1"/>
</dbReference>
<dbReference type="GO" id="GO:0072673">
    <property type="term" value="P:lamellipodium morphogenesis"/>
    <property type="evidence" value="ECO:0007669"/>
    <property type="project" value="TreeGrafter"/>
</dbReference>
<keyword evidence="14 15" id="KW-0009">Actin-binding</keyword>
<dbReference type="Gene3D" id="3.40.850.10">
    <property type="entry name" value="Kinesin motor domain"/>
    <property type="match status" value="2"/>
</dbReference>
<feature type="compositionally biased region" description="Low complexity" evidence="16">
    <location>
        <begin position="1408"/>
        <end position="1417"/>
    </location>
</feature>
<dbReference type="FunFam" id="1.20.120.720:FF:000003">
    <property type="entry name" value="Putative unconventional myosin-IXa"/>
    <property type="match status" value="1"/>
</dbReference>
<keyword evidence="6" id="KW-0677">Repeat</keyword>
<dbReference type="InterPro" id="IPR036961">
    <property type="entry name" value="Kinesin_motor_dom_sf"/>
</dbReference>
<dbReference type="FunFam" id="3.40.850.10:FF:000008">
    <property type="entry name" value="Putative unconventional myosin-IXa"/>
    <property type="match status" value="1"/>
</dbReference>
<comment type="subcellular location">
    <subcellularLocation>
        <location evidence="1">Cytoplasm</location>
    </subcellularLocation>
</comment>
<dbReference type="GO" id="GO:0005884">
    <property type="term" value="C:actin filament"/>
    <property type="evidence" value="ECO:0007669"/>
    <property type="project" value="TreeGrafter"/>
</dbReference>
<feature type="domain" description="Myosin motor" evidence="20">
    <location>
        <begin position="162"/>
        <end position="928"/>
    </location>
</feature>
<feature type="compositionally biased region" description="Polar residues" evidence="16">
    <location>
        <begin position="2104"/>
        <end position="2115"/>
    </location>
</feature>
<evidence type="ECO:0000256" key="16">
    <source>
        <dbReference type="SAM" id="MobiDB-lite"/>
    </source>
</evidence>
<dbReference type="Ensembl" id="ENSACLT00000055716.1">
    <property type="protein sequence ID" value="ENSACLP00000080603.1"/>
    <property type="gene ID" value="ENSACLG00000021513.2"/>
</dbReference>
<dbReference type="Gene3D" id="1.10.10.820">
    <property type="match status" value="1"/>
</dbReference>
<keyword evidence="5" id="KW-0479">Metal-binding</keyword>
<feature type="binding site" evidence="15">
    <location>
        <begin position="255"/>
        <end position="262"/>
    </location>
    <ligand>
        <name>ATP</name>
        <dbReference type="ChEBI" id="CHEBI:30616"/>
    </ligand>
</feature>
<dbReference type="GO" id="GO:0005524">
    <property type="term" value="F:ATP binding"/>
    <property type="evidence" value="ECO:0007669"/>
    <property type="project" value="UniProtKB-UniRule"/>
</dbReference>
<organism evidence="21 22">
    <name type="scientific">Astatotilapia calliptera</name>
    <name type="common">Eastern happy</name>
    <name type="synonym">Chromis callipterus</name>
    <dbReference type="NCBI Taxonomy" id="8154"/>
    <lineage>
        <taxon>Eukaryota</taxon>
        <taxon>Metazoa</taxon>
        <taxon>Chordata</taxon>
        <taxon>Craniata</taxon>
        <taxon>Vertebrata</taxon>
        <taxon>Euteleostomi</taxon>
        <taxon>Actinopterygii</taxon>
        <taxon>Neopterygii</taxon>
        <taxon>Teleostei</taxon>
        <taxon>Neoteleostei</taxon>
        <taxon>Acanthomorphata</taxon>
        <taxon>Ovalentaria</taxon>
        <taxon>Cichlomorphae</taxon>
        <taxon>Cichliformes</taxon>
        <taxon>Cichlidae</taxon>
        <taxon>African cichlids</taxon>
        <taxon>Pseudocrenilabrinae</taxon>
        <taxon>Haplochromini</taxon>
        <taxon>Astatotilapia</taxon>
    </lineage>
</organism>
<keyword evidence="8" id="KW-0863">Zinc-finger</keyword>
<dbReference type="GeneTree" id="ENSGT00940000156845"/>
<feature type="region of interest" description="Actin-binding" evidence="15">
    <location>
        <begin position="809"/>
        <end position="831"/>
    </location>
</feature>
<dbReference type="CDD" id="cd23767">
    <property type="entry name" value="IQCD"/>
    <property type="match status" value="1"/>
</dbReference>
<feature type="compositionally biased region" description="Basic and acidic residues" evidence="16">
    <location>
        <begin position="2130"/>
        <end position="2141"/>
    </location>
</feature>
<dbReference type="Pfam" id="PF00612">
    <property type="entry name" value="IQ"/>
    <property type="match status" value="3"/>
</dbReference>
<dbReference type="Gene3D" id="3.30.60.20">
    <property type="match status" value="1"/>
</dbReference>
<dbReference type="FunFam" id="3.40.850.10:FF:000013">
    <property type="entry name" value="unconventional myosin-IXa isoform X1"/>
    <property type="match status" value="1"/>
</dbReference>